<gene>
    <name evidence="1" type="ORF">DICVIV_14499</name>
</gene>
<organism evidence="1 2">
    <name type="scientific">Dictyocaulus viviparus</name>
    <name type="common">Bovine lungworm</name>
    <dbReference type="NCBI Taxonomy" id="29172"/>
    <lineage>
        <taxon>Eukaryota</taxon>
        <taxon>Metazoa</taxon>
        <taxon>Ecdysozoa</taxon>
        <taxon>Nematoda</taxon>
        <taxon>Chromadorea</taxon>
        <taxon>Rhabditida</taxon>
        <taxon>Rhabditina</taxon>
        <taxon>Rhabditomorpha</taxon>
        <taxon>Strongyloidea</taxon>
        <taxon>Metastrongylidae</taxon>
        <taxon>Dictyocaulus</taxon>
    </lineage>
</organism>
<protein>
    <submittedName>
        <fullName evidence="1">Uncharacterized protein</fullName>
    </submittedName>
</protein>
<sequence>MTMGAETPVEWSDTLEKDFDKAFVALDMLLGEIDSDQAIHNDEKCFACNFYKIYEFFISKLVFEKVTINCLLVLLMM</sequence>
<reference evidence="1 2" key="1">
    <citation type="submission" date="2013-11" db="EMBL/GenBank/DDBJ databases">
        <title>Draft genome of the bovine lungworm Dictyocaulus viviparus.</title>
        <authorList>
            <person name="Mitreva M."/>
        </authorList>
    </citation>
    <scope>NUCLEOTIDE SEQUENCE [LARGE SCALE GENOMIC DNA]</scope>
    <source>
        <strain evidence="1 2">HannoverDv2000</strain>
    </source>
</reference>
<accession>A0A0D8X742</accession>
<evidence type="ECO:0000313" key="2">
    <source>
        <dbReference type="Proteomes" id="UP000053766"/>
    </source>
</evidence>
<dbReference type="Proteomes" id="UP000053766">
    <property type="component" value="Unassembled WGS sequence"/>
</dbReference>
<dbReference type="EMBL" id="KN723052">
    <property type="protein sequence ID" value="KJH39622.1"/>
    <property type="molecule type" value="Genomic_DNA"/>
</dbReference>
<keyword evidence="2" id="KW-1185">Reference proteome</keyword>
<dbReference type="STRING" id="29172.A0A0D8X742"/>
<reference evidence="2" key="2">
    <citation type="journal article" date="2016" name="Sci. Rep.">
        <title>Dictyocaulus viviparus genome, variome and transcriptome elucidate lungworm biology and support future intervention.</title>
        <authorList>
            <person name="McNulty S.N."/>
            <person name="Strube C."/>
            <person name="Rosa B.A."/>
            <person name="Martin J.C."/>
            <person name="Tyagi R."/>
            <person name="Choi Y.J."/>
            <person name="Wang Q."/>
            <person name="Hallsworth Pepin K."/>
            <person name="Zhang X."/>
            <person name="Ozersky P."/>
            <person name="Wilson R.K."/>
            <person name="Sternberg P.W."/>
            <person name="Gasser R.B."/>
            <person name="Mitreva M."/>
        </authorList>
    </citation>
    <scope>NUCLEOTIDE SEQUENCE [LARGE SCALE GENOMIC DNA]</scope>
    <source>
        <strain evidence="2">HannoverDv2000</strain>
    </source>
</reference>
<proteinExistence type="predicted"/>
<name>A0A0D8X742_DICVI</name>
<evidence type="ECO:0000313" key="1">
    <source>
        <dbReference type="EMBL" id="KJH39622.1"/>
    </source>
</evidence>
<dbReference type="AlphaFoldDB" id="A0A0D8X742"/>
<dbReference type="OrthoDB" id="10063653at2759"/>